<feature type="domain" description="Methyl-accepting transducer" evidence="12">
    <location>
        <begin position="398"/>
        <end position="655"/>
    </location>
</feature>
<dbReference type="Gene3D" id="3.30.450.20">
    <property type="entry name" value="PAS domain"/>
    <property type="match status" value="2"/>
</dbReference>
<keyword evidence="3" id="KW-0145">Chemotaxis</keyword>
<organism evidence="13 14">
    <name type="scientific">Liquorilactobacillus nagelii</name>
    <dbReference type="NCBI Taxonomy" id="82688"/>
    <lineage>
        <taxon>Bacteria</taxon>
        <taxon>Bacillati</taxon>
        <taxon>Bacillota</taxon>
        <taxon>Bacilli</taxon>
        <taxon>Lactobacillales</taxon>
        <taxon>Lactobacillaceae</taxon>
        <taxon>Liquorilactobacillus</taxon>
    </lineage>
</organism>
<sequence length="687" mass="74581">MKSKQSLGKFIGKLLFGITLLTIIVLMVCSYASTKKLLTTRNQLSQQSAVDALVTSNHNLQSSTNSELEKLAGSSIFNQQNYNAKTVRQALNMAKKGNTQMEQIEFGSTKGEMITFTKLPTGFDPRVRPWYEGAIKEDGKVFWTAPYQDAGTGKMLTTAAIAVKDKQGQVIGVLGIDLSYNNIQKTISALNVGRTGSVSLVSNNGTVIASKGKSKNYTFNSGKNIKTNTVFKAIAAADKKTGILEVNDKSIGQVYYNKQGSEWSFAVVDHNDLNKELHSLIVISLVVTLIMLLIVILYAIYSSKVIKETVAIYIKRFEAASQGQFDKIKPFKGGSVLGLLTNPAKLGLKMSAPDENGQEFNQIAYYYNEMVDAIGESINKVQVESKTVAGKSDSLLGLSQQTNKATEEVAQAITGIAQVTTSQAQETSDSVGQLKHLSDVINTLHKNVAQMTERAQHSGKMNQENLEISDQVANNWNQELTKMQELEESVANLNEQVQNINKIITVIGGISRQTNLLALNASIEAAGAGEAGKGFAVVATEIRKLSDQSKDSTKEIGEILEKIRIDSEEMVKKMGASVAGGKQQTKLIDQAIGSSKDVFGVNQKLIQDIQEIEQASGKIAEVQGKIEESLENISASTEENSAGAEEVSANSEEVQATMEEFTNHVAELQKTADTLAKVVATFKFEKE</sequence>
<evidence type="ECO:0000256" key="8">
    <source>
        <dbReference type="PROSITE-ProRule" id="PRU00284"/>
    </source>
</evidence>
<dbReference type="SUPFAM" id="SSF103190">
    <property type="entry name" value="Sensory domain-like"/>
    <property type="match status" value="1"/>
</dbReference>
<proteinExistence type="predicted"/>
<evidence type="ECO:0000256" key="6">
    <source>
        <dbReference type="ARBA" id="ARBA00023136"/>
    </source>
</evidence>
<keyword evidence="4 11" id="KW-0812">Transmembrane</keyword>
<dbReference type="PROSITE" id="PS50111">
    <property type="entry name" value="CHEMOTAXIS_TRANSDUC_2"/>
    <property type="match status" value="1"/>
</dbReference>
<evidence type="ECO:0000256" key="7">
    <source>
        <dbReference type="ARBA" id="ARBA00023224"/>
    </source>
</evidence>
<keyword evidence="5 11" id="KW-1133">Transmembrane helix</keyword>
<dbReference type="GO" id="GO:0006935">
    <property type="term" value="P:chemotaxis"/>
    <property type="evidence" value="ECO:0007669"/>
    <property type="project" value="UniProtKB-KW"/>
</dbReference>
<evidence type="ECO:0000256" key="3">
    <source>
        <dbReference type="ARBA" id="ARBA00022500"/>
    </source>
</evidence>
<comment type="subcellular location">
    <subcellularLocation>
        <location evidence="1">Cell membrane</location>
        <topology evidence="1">Multi-pass membrane protein</topology>
    </subcellularLocation>
</comment>
<evidence type="ECO:0000256" key="11">
    <source>
        <dbReference type="SAM" id="Phobius"/>
    </source>
</evidence>
<dbReference type="EMBL" id="CP018180">
    <property type="protein sequence ID" value="AUJ33006.1"/>
    <property type="molecule type" value="Genomic_DNA"/>
</dbReference>
<dbReference type="CDD" id="cd12913">
    <property type="entry name" value="PDC1_MCP_like"/>
    <property type="match status" value="1"/>
</dbReference>
<accession>A0A3Q8CHM1</accession>
<evidence type="ECO:0000256" key="9">
    <source>
        <dbReference type="SAM" id="Coils"/>
    </source>
</evidence>
<dbReference type="AlphaFoldDB" id="A0A3Q8CHM1"/>
<dbReference type="PANTHER" id="PTHR32089:SF114">
    <property type="entry name" value="METHYL-ACCEPTING CHEMOTAXIS PROTEIN MCPB"/>
    <property type="match status" value="1"/>
</dbReference>
<evidence type="ECO:0000256" key="2">
    <source>
        <dbReference type="ARBA" id="ARBA00022475"/>
    </source>
</evidence>
<dbReference type="InterPro" id="IPR004089">
    <property type="entry name" value="MCPsignal_dom"/>
</dbReference>
<feature type="transmembrane region" description="Helical" evidence="11">
    <location>
        <begin position="280"/>
        <end position="301"/>
    </location>
</feature>
<evidence type="ECO:0000313" key="14">
    <source>
        <dbReference type="Proteomes" id="UP000324497"/>
    </source>
</evidence>
<evidence type="ECO:0000256" key="4">
    <source>
        <dbReference type="ARBA" id="ARBA00022692"/>
    </source>
</evidence>
<dbReference type="Pfam" id="PF02743">
    <property type="entry name" value="dCache_1"/>
    <property type="match status" value="1"/>
</dbReference>
<keyword evidence="9" id="KW-0175">Coiled coil</keyword>
<dbReference type="PANTHER" id="PTHR32089">
    <property type="entry name" value="METHYL-ACCEPTING CHEMOTAXIS PROTEIN MCPB"/>
    <property type="match status" value="1"/>
</dbReference>
<reference evidence="13 14" key="1">
    <citation type="submission" date="2016-11" db="EMBL/GenBank/DDBJ databases">
        <title>Interaction between Lactobacillus species and yeast in water kefir.</title>
        <authorList>
            <person name="Behr J."/>
            <person name="Xu D."/>
            <person name="Vogel R.F."/>
        </authorList>
    </citation>
    <scope>NUCLEOTIDE SEQUENCE [LARGE SCALE GENOMIC DNA]</scope>
    <source>
        <strain evidence="13 14">TMW 1.1827</strain>
    </source>
</reference>
<dbReference type="InterPro" id="IPR029151">
    <property type="entry name" value="Sensor-like_sf"/>
</dbReference>
<keyword evidence="14" id="KW-1185">Reference proteome</keyword>
<feature type="coiled-coil region" evidence="9">
    <location>
        <begin position="476"/>
        <end position="503"/>
    </location>
</feature>
<evidence type="ECO:0000256" key="5">
    <source>
        <dbReference type="ARBA" id="ARBA00022989"/>
    </source>
</evidence>
<protein>
    <submittedName>
        <fullName evidence="13">Chemotaxis protein</fullName>
    </submittedName>
</protein>
<dbReference type="SMART" id="SM00283">
    <property type="entry name" value="MA"/>
    <property type="match status" value="1"/>
</dbReference>
<dbReference type="Gene3D" id="1.10.287.950">
    <property type="entry name" value="Methyl-accepting chemotaxis protein"/>
    <property type="match status" value="1"/>
</dbReference>
<dbReference type="RefSeq" id="WP_148127217.1">
    <property type="nucleotide sequence ID" value="NZ_CP018180.1"/>
</dbReference>
<feature type="region of interest" description="Disordered" evidence="10">
    <location>
        <begin position="635"/>
        <end position="654"/>
    </location>
</feature>
<name>A0A3Q8CHM1_9LACO</name>
<keyword evidence="7 8" id="KW-0807">Transducer</keyword>
<gene>
    <name evidence="13" type="ORF">BSQ50_10905</name>
</gene>
<dbReference type="GO" id="GO:0007165">
    <property type="term" value="P:signal transduction"/>
    <property type="evidence" value="ECO:0007669"/>
    <property type="project" value="UniProtKB-KW"/>
</dbReference>
<keyword evidence="6 11" id="KW-0472">Membrane</keyword>
<dbReference type="Pfam" id="PF00015">
    <property type="entry name" value="MCPsignal"/>
    <property type="match status" value="1"/>
</dbReference>
<keyword evidence="2" id="KW-1003">Cell membrane</keyword>
<evidence type="ECO:0000256" key="1">
    <source>
        <dbReference type="ARBA" id="ARBA00004651"/>
    </source>
</evidence>
<dbReference type="GO" id="GO:0005886">
    <property type="term" value="C:plasma membrane"/>
    <property type="evidence" value="ECO:0007669"/>
    <property type="project" value="UniProtKB-SubCell"/>
</dbReference>
<evidence type="ECO:0000259" key="12">
    <source>
        <dbReference type="PROSITE" id="PS50111"/>
    </source>
</evidence>
<dbReference type="InterPro" id="IPR033479">
    <property type="entry name" value="dCache_1"/>
</dbReference>
<dbReference type="Proteomes" id="UP000324497">
    <property type="component" value="Chromosome"/>
</dbReference>
<evidence type="ECO:0000256" key="10">
    <source>
        <dbReference type="SAM" id="MobiDB-lite"/>
    </source>
</evidence>
<evidence type="ECO:0000313" key="13">
    <source>
        <dbReference type="EMBL" id="AUJ33006.1"/>
    </source>
</evidence>
<dbReference type="KEGG" id="lng:BSQ50_10905"/>
<dbReference type="SUPFAM" id="SSF58104">
    <property type="entry name" value="Methyl-accepting chemotaxis protein (MCP) signaling domain"/>
    <property type="match status" value="1"/>
</dbReference>